<evidence type="ECO:0000313" key="1">
    <source>
        <dbReference type="EMBL" id="APV43879.1"/>
    </source>
</evidence>
<dbReference type="AlphaFoldDB" id="A0A1P8F5W9"/>
<reference evidence="2" key="1">
    <citation type="submission" date="2016-11" db="EMBL/GenBank/DDBJ databases">
        <title>Dehalogenimonas formicexedens sp. nov., a chlorinated alkane respiring bacterium isolated from contaminated groundwater.</title>
        <authorList>
            <person name="Key T.A."/>
            <person name="Bowman K.S."/>
            <person name="Lee I."/>
            <person name="Chun J."/>
            <person name="Albuquerque L."/>
            <person name="da Costa M.S."/>
            <person name="Rainey F.A."/>
            <person name="Moe W.M."/>
        </authorList>
    </citation>
    <scope>NUCLEOTIDE SEQUENCE [LARGE SCALE GENOMIC DNA]</scope>
    <source>
        <strain evidence="2">NSZ-14</strain>
    </source>
</reference>
<proteinExistence type="predicted"/>
<dbReference type="KEGG" id="dfo:Dform_00524"/>
<sequence length="89" mass="10268">MNESNAVRHSRKTAYAYIMQLFKVVNWDKDLSKDNNVADVLDIKLSELLALKNGEIDPSARLVLKVKEFFNHKSDGDDQIEIYLVKPFI</sequence>
<organism evidence="1 2">
    <name type="scientific">Dehalogenimonas formicexedens</name>
    <dbReference type="NCBI Taxonomy" id="1839801"/>
    <lineage>
        <taxon>Bacteria</taxon>
        <taxon>Bacillati</taxon>
        <taxon>Chloroflexota</taxon>
        <taxon>Dehalococcoidia</taxon>
        <taxon>Dehalococcoidales</taxon>
        <taxon>Dehalococcoidaceae</taxon>
        <taxon>Dehalogenimonas</taxon>
    </lineage>
</organism>
<evidence type="ECO:0000313" key="2">
    <source>
        <dbReference type="Proteomes" id="UP000185934"/>
    </source>
</evidence>
<dbReference type="EMBL" id="CP018258">
    <property type="protein sequence ID" value="APV43879.1"/>
    <property type="molecule type" value="Genomic_DNA"/>
</dbReference>
<dbReference type="RefSeq" id="WP_076003630.1">
    <property type="nucleotide sequence ID" value="NZ_CP018258.1"/>
</dbReference>
<dbReference type="Proteomes" id="UP000185934">
    <property type="component" value="Chromosome"/>
</dbReference>
<dbReference type="STRING" id="1839801.Dform_00524"/>
<accession>A0A1P8F5W9</accession>
<keyword evidence="2" id="KW-1185">Reference proteome</keyword>
<name>A0A1P8F5W9_9CHLR</name>
<protein>
    <submittedName>
        <fullName evidence="1">Uncharacterized protein</fullName>
    </submittedName>
</protein>
<gene>
    <name evidence="1" type="ORF">Dform_00524</name>
</gene>